<evidence type="ECO:0000313" key="2">
    <source>
        <dbReference type="EMBL" id="KAH0869774.1"/>
    </source>
</evidence>
<evidence type="ECO:0000313" key="3">
    <source>
        <dbReference type="Proteomes" id="UP000824890"/>
    </source>
</evidence>
<feature type="non-terminal residue" evidence="2">
    <location>
        <position position="1"/>
    </location>
</feature>
<organism evidence="2 3">
    <name type="scientific">Brassica napus</name>
    <name type="common">Rape</name>
    <dbReference type="NCBI Taxonomy" id="3708"/>
    <lineage>
        <taxon>Eukaryota</taxon>
        <taxon>Viridiplantae</taxon>
        <taxon>Streptophyta</taxon>
        <taxon>Embryophyta</taxon>
        <taxon>Tracheophyta</taxon>
        <taxon>Spermatophyta</taxon>
        <taxon>Magnoliopsida</taxon>
        <taxon>eudicotyledons</taxon>
        <taxon>Gunneridae</taxon>
        <taxon>Pentapetalae</taxon>
        <taxon>rosids</taxon>
        <taxon>malvids</taxon>
        <taxon>Brassicales</taxon>
        <taxon>Brassicaceae</taxon>
        <taxon>Brassiceae</taxon>
        <taxon>Brassica</taxon>
    </lineage>
</organism>
<name>A0ABQ7YPM7_BRANA</name>
<evidence type="ECO:0000256" key="1">
    <source>
        <dbReference type="SAM" id="MobiDB-lite"/>
    </source>
</evidence>
<accession>A0ABQ7YPM7</accession>
<sequence length="189" mass="21677">TRPLTIVEVNSAPNHRRSSSSLHFTGDQNLRTKELWSGDLTRELSGNTTEMDPHGDQNPNQKPRILMNKDKKRCERRDQQFLQQKPKISNNYAEEDMLASRRNPTLNRLEQKKTSRLEFSSRASIKCGVRAISDGELELLMEAVDGGMRTDAVVEMIMEYGINHPEELKQVHRCYTRSSSAYVQIMDIG</sequence>
<dbReference type="EMBL" id="JAGKQM010000017">
    <property type="protein sequence ID" value="KAH0869774.1"/>
    <property type="molecule type" value="Genomic_DNA"/>
</dbReference>
<protein>
    <submittedName>
        <fullName evidence="2">Uncharacterized protein</fullName>
    </submittedName>
</protein>
<comment type="caution">
    <text evidence="2">The sequence shown here is derived from an EMBL/GenBank/DDBJ whole genome shotgun (WGS) entry which is preliminary data.</text>
</comment>
<reference evidence="2 3" key="1">
    <citation type="submission" date="2021-05" db="EMBL/GenBank/DDBJ databases">
        <title>Genome Assembly of Synthetic Allotetraploid Brassica napus Reveals Homoeologous Exchanges between Subgenomes.</title>
        <authorList>
            <person name="Davis J.T."/>
        </authorList>
    </citation>
    <scope>NUCLEOTIDE SEQUENCE [LARGE SCALE GENOMIC DNA]</scope>
    <source>
        <strain evidence="3">cv. Da-Ae</strain>
        <tissue evidence="2">Seedling</tissue>
    </source>
</reference>
<dbReference type="Proteomes" id="UP000824890">
    <property type="component" value="Unassembled WGS sequence"/>
</dbReference>
<keyword evidence="3" id="KW-1185">Reference proteome</keyword>
<gene>
    <name evidence="2" type="ORF">HID58_076796</name>
</gene>
<proteinExistence type="predicted"/>
<feature type="region of interest" description="Disordered" evidence="1">
    <location>
        <begin position="43"/>
        <end position="64"/>
    </location>
</feature>